<dbReference type="AlphaFoldDB" id="A0A674NIF6"/>
<evidence type="ECO:0000313" key="2">
    <source>
        <dbReference type="Proteomes" id="UP000005226"/>
    </source>
</evidence>
<keyword evidence="2" id="KW-1185">Reference proteome</keyword>
<proteinExistence type="predicted"/>
<reference evidence="1" key="2">
    <citation type="submission" date="2025-08" db="UniProtKB">
        <authorList>
            <consortium name="Ensembl"/>
        </authorList>
    </citation>
    <scope>IDENTIFICATION</scope>
</reference>
<name>A0A674NIF6_TAKRU</name>
<sequence>MADDLDIEALLEAPYRKVSTSLTSLCCGDSVGLCYKIMKIRGLLLEHIFVSNHPWKISLNTFSLLHEFHQAHLTLLWLTWTRKITFSGTAQRCFIANMIHLLTQKNLNATICCKTPWVG</sequence>
<protein>
    <submittedName>
        <fullName evidence="1">Uncharacterized protein</fullName>
    </submittedName>
</protein>
<reference evidence="1" key="3">
    <citation type="submission" date="2025-09" db="UniProtKB">
        <authorList>
            <consortium name="Ensembl"/>
        </authorList>
    </citation>
    <scope>IDENTIFICATION</scope>
</reference>
<dbReference type="Proteomes" id="UP000005226">
    <property type="component" value="Chromosome 19"/>
</dbReference>
<accession>A0A674NIF6</accession>
<dbReference type="GeneTree" id="ENSGT01010000228192"/>
<dbReference type="InParanoid" id="A0A674NIF6"/>
<reference evidence="1 2" key="1">
    <citation type="journal article" date="2011" name="Genome Biol. Evol.">
        <title>Integration of the genetic map and genome assembly of fugu facilitates insights into distinct features of genome evolution in teleosts and mammals.</title>
        <authorList>
            <person name="Kai W."/>
            <person name="Kikuchi K."/>
            <person name="Tohari S."/>
            <person name="Chew A.K."/>
            <person name="Tay A."/>
            <person name="Fujiwara A."/>
            <person name="Hosoya S."/>
            <person name="Suetake H."/>
            <person name="Naruse K."/>
            <person name="Brenner S."/>
            <person name="Suzuki Y."/>
            <person name="Venkatesh B."/>
        </authorList>
    </citation>
    <scope>NUCLEOTIDE SEQUENCE [LARGE SCALE GENOMIC DNA]</scope>
</reference>
<organism evidence="1 2">
    <name type="scientific">Takifugu rubripes</name>
    <name type="common">Japanese pufferfish</name>
    <name type="synonym">Fugu rubripes</name>
    <dbReference type="NCBI Taxonomy" id="31033"/>
    <lineage>
        <taxon>Eukaryota</taxon>
        <taxon>Metazoa</taxon>
        <taxon>Chordata</taxon>
        <taxon>Craniata</taxon>
        <taxon>Vertebrata</taxon>
        <taxon>Euteleostomi</taxon>
        <taxon>Actinopterygii</taxon>
        <taxon>Neopterygii</taxon>
        <taxon>Teleostei</taxon>
        <taxon>Neoteleostei</taxon>
        <taxon>Acanthomorphata</taxon>
        <taxon>Eupercaria</taxon>
        <taxon>Tetraodontiformes</taxon>
        <taxon>Tetradontoidea</taxon>
        <taxon>Tetraodontidae</taxon>
        <taxon>Takifugu</taxon>
    </lineage>
</organism>
<evidence type="ECO:0000313" key="1">
    <source>
        <dbReference type="Ensembl" id="ENSTRUP00000072972.1"/>
    </source>
</evidence>
<dbReference type="Ensembl" id="ENSTRUT00000085046.1">
    <property type="protein sequence ID" value="ENSTRUP00000072972.1"/>
    <property type="gene ID" value="ENSTRUG00000031743.1"/>
</dbReference>